<sequence>MLVSTAATTDGAYHRYECCDLFDDDILSKAPQSKQLREDNRGRPYIRGVKEAIELLNMESSRSHSVLSMRLVQFENDISPTSLTKDDLAINTINFVHHPGSERVKEAGNINSSLMILRHCFETLRENQSQ</sequence>
<evidence type="ECO:0000313" key="5">
    <source>
        <dbReference type="EMBL" id="CAF1332126.1"/>
    </source>
</evidence>
<protein>
    <recommendedName>
        <fullName evidence="4">Kinesin motor domain-containing protein</fullName>
    </recommendedName>
</protein>
<accession>A0A815FZY7</accession>
<dbReference type="GO" id="GO:0008017">
    <property type="term" value="F:microtubule binding"/>
    <property type="evidence" value="ECO:0007669"/>
    <property type="project" value="InterPro"/>
</dbReference>
<reference evidence="5" key="1">
    <citation type="submission" date="2021-02" db="EMBL/GenBank/DDBJ databases">
        <authorList>
            <person name="Nowell W R."/>
        </authorList>
    </citation>
    <scope>NUCLEOTIDE SEQUENCE</scope>
</reference>
<organism evidence="5 6">
    <name type="scientific">Adineta ricciae</name>
    <name type="common">Rotifer</name>
    <dbReference type="NCBI Taxonomy" id="249248"/>
    <lineage>
        <taxon>Eukaryota</taxon>
        <taxon>Metazoa</taxon>
        <taxon>Spiralia</taxon>
        <taxon>Gnathifera</taxon>
        <taxon>Rotifera</taxon>
        <taxon>Eurotatoria</taxon>
        <taxon>Bdelloidea</taxon>
        <taxon>Adinetida</taxon>
        <taxon>Adinetidae</taxon>
        <taxon>Adineta</taxon>
    </lineage>
</organism>
<gene>
    <name evidence="5" type="ORF">EDS130_LOCUS32251</name>
</gene>
<dbReference type="Proteomes" id="UP000663852">
    <property type="component" value="Unassembled WGS sequence"/>
</dbReference>
<dbReference type="SUPFAM" id="SSF52540">
    <property type="entry name" value="P-loop containing nucleoside triphosphate hydrolases"/>
    <property type="match status" value="1"/>
</dbReference>
<evidence type="ECO:0000256" key="3">
    <source>
        <dbReference type="PROSITE-ProRule" id="PRU00283"/>
    </source>
</evidence>
<keyword evidence="1" id="KW-0547">Nucleotide-binding</keyword>
<comment type="similarity">
    <text evidence="3">Belongs to the TRAFAC class myosin-kinesin ATPase superfamily. Kinesin family.</text>
</comment>
<evidence type="ECO:0000313" key="6">
    <source>
        <dbReference type="Proteomes" id="UP000663852"/>
    </source>
</evidence>
<keyword evidence="2" id="KW-0067">ATP-binding</keyword>
<comment type="caution">
    <text evidence="5">The sequence shown here is derived from an EMBL/GenBank/DDBJ whole genome shotgun (WGS) entry which is preliminary data.</text>
</comment>
<dbReference type="Gene3D" id="3.40.850.10">
    <property type="entry name" value="Kinesin motor domain"/>
    <property type="match status" value="1"/>
</dbReference>
<dbReference type="InterPro" id="IPR036961">
    <property type="entry name" value="Kinesin_motor_dom_sf"/>
</dbReference>
<evidence type="ECO:0000256" key="1">
    <source>
        <dbReference type="ARBA" id="ARBA00022741"/>
    </source>
</evidence>
<dbReference type="InterPro" id="IPR001752">
    <property type="entry name" value="Kinesin_motor_dom"/>
</dbReference>
<dbReference type="AlphaFoldDB" id="A0A815FZY7"/>
<dbReference type="EMBL" id="CAJNOJ010000245">
    <property type="protein sequence ID" value="CAF1332126.1"/>
    <property type="molecule type" value="Genomic_DNA"/>
</dbReference>
<dbReference type="PROSITE" id="PS50067">
    <property type="entry name" value="KINESIN_MOTOR_2"/>
    <property type="match status" value="1"/>
</dbReference>
<evidence type="ECO:0000256" key="2">
    <source>
        <dbReference type="ARBA" id="ARBA00022840"/>
    </source>
</evidence>
<dbReference type="GO" id="GO:0005524">
    <property type="term" value="F:ATP binding"/>
    <property type="evidence" value="ECO:0007669"/>
    <property type="project" value="UniProtKB-KW"/>
</dbReference>
<dbReference type="GO" id="GO:0007018">
    <property type="term" value="P:microtubule-based movement"/>
    <property type="evidence" value="ECO:0007669"/>
    <property type="project" value="InterPro"/>
</dbReference>
<dbReference type="InterPro" id="IPR027417">
    <property type="entry name" value="P-loop_NTPase"/>
</dbReference>
<evidence type="ECO:0000259" key="4">
    <source>
        <dbReference type="PROSITE" id="PS50067"/>
    </source>
</evidence>
<name>A0A815FZY7_ADIRI</name>
<dbReference type="GO" id="GO:0003777">
    <property type="term" value="F:microtubule motor activity"/>
    <property type="evidence" value="ECO:0007669"/>
    <property type="project" value="InterPro"/>
</dbReference>
<comment type="caution">
    <text evidence="3">Lacks conserved residue(s) required for the propagation of feature annotation.</text>
</comment>
<proteinExistence type="inferred from homology"/>
<dbReference type="Pfam" id="PF00225">
    <property type="entry name" value="Kinesin"/>
    <property type="match status" value="1"/>
</dbReference>
<dbReference type="OrthoDB" id="123929at2759"/>
<feature type="domain" description="Kinesin motor" evidence="4">
    <location>
        <begin position="1"/>
        <end position="130"/>
    </location>
</feature>